<dbReference type="KEGG" id="step:IC006_2544"/>
<dbReference type="STRING" id="1294262.GCA_001316085_01425"/>
<feature type="transmembrane region" description="Helical" evidence="6">
    <location>
        <begin position="109"/>
        <end position="128"/>
    </location>
</feature>
<dbReference type="SUPFAM" id="SSF103473">
    <property type="entry name" value="MFS general substrate transporter"/>
    <property type="match status" value="1"/>
</dbReference>
<keyword evidence="4 6" id="KW-1133">Transmembrane helix</keyword>
<feature type="transmembrane region" description="Helical" evidence="6">
    <location>
        <begin position="317"/>
        <end position="339"/>
    </location>
</feature>
<feature type="transmembrane region" description="Helical" evidence="6">
    <location>
        <begin position="380"/>
        <end position="401"/>
    </location>
</feature>
<feature type="transmembrane region" description="Helical" evidence="6">
    <location>
        <begin position="21"/>
        <end position="41"/>
    </location>
</feature>
<feature type="transmembrane region" description="Helical" evidence="6">
    <location>
        <begin position="47"/>
        <end position="66"/>
    </location>
</feature>
<evidence type="ECO:0000256" key="2">
    <source>
        <dbReference type="ARBA" id="ARBA00022475"/>
    </source>
</evidence>
<dbReference type="EMBL" id="AP018929">
    <property type="protein sequence ID" value="BBG25209.1"/>
    <property type="molecule type" value="Genomic_DNA"/>
</dbReference>
<dbReference type="Proteomes" id="UP000322983">
    <property type="component" value="Chromosome"/>
</dbReference>
<dbReference type="AlphaFoldDB" id="A0A510DYE6"/>
<feature type="transmembrane region" description="Helical" evidence="6">
    <location>
        <begin position="175"/>
        <end position="194"/>
    </location>
</feature>
<feature type="transmembrane region" description="Helical" evidence="6">
    <location>
        <begin position="291"/>
        <end position="311"/>
    </location>
</feature>
<dbReference type="GeneID" id="41716243"/>
<keyword evidence="2" id="KW-1003">Cell membrane</keyword>
<dbReference type="Gene3D" id="1.20.1250.20">
    <property type="entry name" value="MFS general substrate transporter like domains"/>
    <property type="match status" value="1"/>
</dbReference>
<feature type="transmembrane region" description="Helical" evidence="6">
    <location>
        <begin position="267"/>
        <end position="284"/>
    </location>
</feature>
<dbReference type="InterPro" id="IPR036259">
    <property type="entry name" value="MFS_trans_sf"/>
</dbReference>
<feature type="transmembrane region" description="Helical" evidence="6">
    <location>
        <begin position="230"/>
        <end position="255"/>
    </location>
</feature>
<reference evidence="7 8" key="1">
    <citation type="journal article" date="2020" name="Int. J. Syst. Evol. Microbiol.">
        <title>Sulfuracidifex tepidarius gen. nov., sp. nov. and transfer of Sulfolobus metallicus Huber and Stetter 1992 to the genus Sulfuracidifex as Sulfuracidifex metallicus comb. nov.</title>
        <authorList>
            <person name="Itoh T."/>
            <person name="Miura T."/>
            <person name="Sakai H.D."/>
            <person name="Kato S."/>
            <person name="Ohkuma M."/>
            <person name="Takashina T."/>
        </authorList>
    </citation>
    <scope>NUCLEOTIDE SEQUENCE [LARGE SCALE GENOMIC DNA]</scope>
    <source>
        <strain evidence="7 8">IC-006</strain>
    </source>
</reference>
<name>A0A510DYE6_9CREN</name>
<proteinExistence type="predicted"/>
<sequence>MKFIAKTWYNKGFIYYMIGRLLELAEAVFYPAIMVFIIFFITRSPIFVSLVYFVEMIVNLVGTTYFSKLPRRFSLKKLLIFPTFLSAINDFSFATIIKAFLNQTLTDVIFILVSTTITSFLFTFTYSARRLYVYNVIGKDFLNKAYSVLSGTNQAVQLISYLIIALALNINNFQILIYIGVALTLLGVLFYFLLSDVKVDYRSKEQEDREGENLFSLKKDFKLLLGYRKLLLLIMMSSIFNFLTTFPSTLEVVYISAFHILSSKYTILESLNFLGSIVGSYVVNFQSSKRLTFNLVLSLFLTSFFILGLSLTRSFTVGLALYGVIGLSSALFSVSYTSFFQMTCPKENLDVFSGIESTLSYIFVPAGMLLSGIITTLVGVFNAFLIISIISFIVSLMAFFITKTRL</sequence>
<dbReference type="Pfam" id="PF07690">
    <property type="entry name" value="MFS_1"/>
    <property type="match status" value="1"/>
</dbReference>
<dbReference type="PANTHER" id="PTHR23513:SF19">
    <property type="entry name" value="MAJOR FACILITATOR SUPERFAMILY (MFS) PROFILE DOMAIN-CONTAINING PROTEIN"/>
    <property type="match status" value="1"/>
</dbReference>
<protein>
    <recommendedName>
        <fullName evidence="9">Major facilitator superfamily (MFS) profile domain-containing protein</fullName>
    </recommendedName>
</protein>
<dbReference type="RefSeq" id="WP_149528809.1">
    <property type="nucleotide sequence ID" value="NZ_AP018929.1"/>
</dbReference>
<dbReference type="GO" id="GO:0022857">
    <property type="term" value="F:transmembrane transporter activity"/>
    <property type="evidence" value="ECO:0007669"/>
    <property type="project" value="InterPro"/>
</dbReference>
<keyword evidence="8" id="KW-1185">Reference proteome</keyword>
<evidence type="ECO:0000313" key="7">
    <source>
        <dbReference type="EMBL" id="BBG25209.1"/>
    </source>
</evidence>
<keyword evidence="3 6" id="KW-0812">Transmembrane</keyword>
<keyword evidence="5 6" id="KW-0472">Membrane</keyword>
<evidence type="ECO:0000313" key="8">
    <source>
        <dbReference type="Proteomes" id="UP000322983"/>
    </source>
</evidence>
<feature type="transmembrane region" description="Helical" evidence="6">
    <location>
        <begin position="148"/>
        <end position="169"/>
    </location>
</feature>
<evidence type="ECO:0000256" key="6">
    <source>
        <dbReference type="SAM" id="Phobius"/>
    </source>
</evidence>
<evidence type="ECO:0008006" key="9">
    <source>
        <dbReference type="Google" id="ProtNLM"/>
    </source>
</evidence>
<comment type="subcellular location">
    <subcellularLocation>
        <location evidence="1">Cell membrane</location>
        <topology evidence="1">Multi-pass membrane protein</topology>
    </subcellularLocation>
</comment>
<evidence type="ECO:0000256" key="5">
    <source>
        <dbReference type="ARBA" id="ARBA00023136"/>
    </source>
</evidence>
<organism evidence="7 8">
    <name type="scientific">Sulfuracidifex tepidarius</name>
    <dbReference type="NCBI Taxonomy" id="1294262"/>
    <lineage>
        <taxon>Archaea</taxon>
        <taxon>Thermoproteota</taxon>
        <taxon>Thermoprotei</taxon>
        <taxon>Sulfolobales</taxon>
        <taxon>Sulfolobaceae</taxon>
        <taxon>Sulfuracidifex</taxon>
    </lineage>
</organism>
<evidence type="ECO:0000256" key="3">
    <source>
        <dbReference type="ARBA" id="ARBA00022692"/>
    </source>
</evidence>
<accession>A0A510DYE6</accession>
<evidence type="ECO:0000256" key="4">
    <source>
        <dbReference type="ARBA" id="ARBA00022989"/>
    </source>
</evidence>
<feature type="transmembrane region" description="Helical" evidence="6">
    <location>
        <begin position="78"/>
        <end position="97"/>
    </location>
</feature>
<gene>
    <name evidence="7" type="ORF">IC006_2544</name>
</gene>
<evidence type="ECO:0000256" key="1">
    <source>
        <dbReference type="ARBA" id="ARBA00004651"/>
    </source>
</evidence>
<feature type="transmembrane region" description="Helical" evidence="6">
    <location>
        <begin position="351"/>
        <end position="374"/>
    </location>
</feature>
<dbReference type="PANTHER" id="PTHR23513">
    <property type="entry name" value="INTEGRAL MEMBRANE EFFLUX PROTEIN-RELATED"/>
    <property type="match status" value="1"/>
</dbReference>
<dbReference type="GO" id="GO:0005886">
    <property type="term" value="C:plasma membrane"/>
    <property type="evidence" value="ECO:0007669"/>
    <property type="project" value="UniProtKB-SubCell"/>
</dbReference>
<dbReference type="InterPro" id="IPR011701">
    <property type="entry name" value="MFS"/>
</dbReference>